<evidence type="ECO:0000313" key="2">
    <source>
        <dbReference type="Proteomes" id="UP001196661"/>
    </source>
</evidence>
<protein>
    <submittedName>
        <fullName evidence="1">Uncharacterized protein</fullName>
    </submittedName>
</protein>
<organism evidence="1 2">
    <name type="scientific">Leptothoe kymatousa TAU-MAC 1615</name>
    <dbReference type="NCBI Taxonomy" id="2364775"/>
    <lineage>
        <taxon>Bacteria</taxon>
        <taxon>Bacillati</taxon>
        <taxon>Cyanobacteriota</taxon>
        <taxon>Cyanophyceae</taxon>
        <taxon>Nodosilineales</taxon>
        <taxon>Cymatolegaceae</taxon>
        <taxon>Leptothoe</taxon>
        <taxon>Leptothoe kymatousa</taxon>
    </lineage>
</organism>
<proteinExistence type="predicted"/>
<dbReference type="EMBL" id="JADOER010000004">
    <property type="protein sequence ID" value="MBT9311308.1"/>
    <property type="molecule type" value="Genomic_DNA"/>
</dbReference>
<keyword evidence="2" id="KW-1185">Reference proteome</keyword>
<gene>
    <name evidence="1" type="ORF">IXB28_03745</name>
</gene>
<reference evidence="1 2" key="1">
    <citation type="journal article" date="2021" name="Mar. Drugs">
        <title>Genome Reduction and Secondary Metabolism of the Marine Sponge-Associated Cyanobacterium Leptothoe.</title>
        <authorList>
            <person name="Konstantinou D."/>
            <person name="Popin R.V."/>
            <person name="Fewer D.P."/>
            <person name="Sivonen K."/>
            <person name="Gkelis S."/>
        </authorList>
    </citation>
    <scope>NUCLEOTIDE SEQUENCE [LARGE SCALE GENOMIC DNA]</scope>
    <source>
        <strain evidence="1 2">TAU-MAC 1615</strain>
    </source>
</reference>
<accession>A0ABS5Y1B9</accession>
<sequence>MLRPHHFAAIACLQGALLLGNVPAWGQQTPAGEGVESVALPEAISPSLDGIVDLATTDMPLGVGYLAPKRSVDLQASWLSAVELPLYTEPGGNHWGWIWQGWLIPNGQQAFAIGRDASFTMVSVESERLAFPILQVRDDGWMQMQYTDGGSAWVHRDQFDDRGLELAFYSWQEGLEDAENLALRDASDAQVLRSQPERGRNVLSLVSSNSLIEPLEVQDNWIRVRVTRPTNGCEPLAGASEEEGWLQWKDKDGEVLMLPSRENCAG</sequence>
<dbReference type="RefSeq" id="WP_215617201.1">
    <property type="nucleotide sequence ID" value="NZ_JADOER010000004.1"/>
</dbReference>
<evidence type="ECO:0000313" key="1">
    <source>
        <dbReference type="EMBL" id="MBT9311308.1"/>
    </source>
</evidence>
<dbReference type="Proteomes" id="UP001196661">
    <property type="component" value="Unassembled WGS sequence"/>
</dbReference>
<name>A0ABS5Y1B9_9CYAN</name>
<comment type="caution">
    <text evidence="1">The sequence shown here is derived from an EMBL/GenBank/DDBJ whole genome shotgun (WGS) entry which is preliminary data.</text>
</comment>